<name>A0A8J2VB07_9FLAO</name>
<dbReference type="InterPro" id="IPR047731">
    <property type="entry name" value="Zinc_ribbon_put"/>
</dbReference>
<dbReference type="Pfam" id="PF21957">
    <property type="entry name" value="Zn_ribbon_16"/>
    <property type="match status" value="1"/>
</dbReference>
<reference evidence="3" key="1">
    <citation type="journal article" date="2014" name="Int. J. Syst. Evol. Microbiol.">
        <title>Complete genome sequence of Corynebacterium casei LMG S-19264T (=DSM 44701T), isolated from a smear-ripened cheese.</title>
        <authorList>
            <consortium name="US DOE Joint Genome Institute (JGI-PGF)"/>
            <person name="Walter F."/>
            <person name="Albersmeier A."/>
            <person name="Kalinowski J."/>
            <person name="Ruckert C."/>
        </authorList>
    </citation>
    <scope>NUCLEOTIDE SEQUENCE</scope>
    <source>
        <strain evidence="3">CGMCC 1.12924</strain>
    </source>
</reference>
<evidence type="ECO:0000313" key="3">
    <source>
        <dbReference type="EMBL" id="GGD99602.1"/>
    </source>
</evidence>
<gene>
    <name evidence="3" type="ORF">GCM10011312_23840</name>
</gene>
<accession>A0A8J2VB07</accession>
<evidence type="ECO:0000259" key="2">
    <source>
        <dbReference type="Pfam" id="PF21957"/>
    </source>
</evidence>
<comment type="caution">
    <text evidence="3">The sequence shown here is derived from an EMBL/GenBank/DDBJ whole genome shotgun (WGS) entry which is preliminary data.</text>
</comment>
<keyword evidence="4" id="KW-1185">Reference proteome</keyword>
<feature type="domain" description="DUF6371" evidence="1">
    <location>
        <begin position="117"/>
        <end position="260"/>
    </location>
</feature>
<sequence length="313" mass="36168">MFHFRFILEPYISQKNRYQCPSCGKNSVFTRYVDQEKKEYVAENVGKCNREQKCGYHLSPKEYFDNQITLQGNQVDTDWAGAKKPLIDFCKPKKTNLASSFIESRHLLNSLKHNSDNNFLLFLEKMTNKETVSHVKEKYKIGTSKKWKGATIFWQIDNRGKIRTGKMMLYNKVTGKKNKINWVHSVLRLDDFNLNQCLFGLHLLNSDKNKAIALVESEKTAVIASIAFPQFIWMATGGLMNLKKDMILPLANRKVILYPDAGCYDIWSKKVADLPKNIQFIFSDLLERKATAEEKTEGWDIADYVLGVWGDKV</sequence>
<dbReference type="InterPro" id="IPR045951">
    <property type="entry name" value="DUF6371"/>
</dbReference>
<dbReference type="RefSeq" id="WP_188442841.1">
    <property type="nucleotide sequence ID" value="NZ_BMGK01000011.1"/>
</dbReference>
<proteinExistence type="predicted"/>
<feature type="domain" description="Zinc beta-ribbon finger putative" evidence="2">
    <location>
        <begin position="4"/>
        <end position="67"/>
    </location>
</feature>
<dbReference type="NCBIfam" id="NF040506">
    <property type="entry name" value="PG0870_Nterm"/>
    <property type="match status" value="1"/>
</dbReference>
<protein>
    <submittedName>
        <fullName evidence="3">Uncharacterized protein</fullName>
    </submittedName>
</protein>
<evidence type="ECO:0000313" key="4">
    <source>
        <dbReference type="Proteomes" id="UP000652231"/>
    </source>
</evidence>
<dbReference type="EMBL" id="BMGK01000011">
    <property type="protein sequence ID" value="GGD99602.1"/>
    <property type="molecule type" value="Genomic_DNA"/>
</dbReference>
<dbReference type="Pfam" id="PF19898">
    <property type="entry name" value="DUF6371"/>
    <property type="match status" value="1"/>
</dbReference>
<organism evidence="3 4">
    <name type="scientific">Planktosalinus lacus</name>
    <dbReference type="NCBI Taxonomy" id="1526573"/>
    <lineage>
        <taxon>Bacteria</taxon>
        <taxon>Pseudomonadati</taxon>
        <taxon>Bacteroidota</taxon>
        <taxon>Flavobacteriia</taxon>
        <taxon>Flavobacteriales</taxon>
        <taxon>Flavobacteriaceae</taxon>
        <taxon>Planktosalinus</taxon>
    </lineage>
</organism>
<evidence type="ECO:0000259" key="1">
    <source>
        <dbReference type="Pfam" id="PF19898"/>
    </source>
</evidence>
<dbReference type="Proteomes" id="UP000652231">
    <property type="component" value="Unassembled WGS sequence"/>
</dbReference>
<dbReference type="AlphaFoldDB" id="A0A8J2VB07"/>
<reference evidence="3" key="2">
    <citation type="submission" date="2020-09" db="EMBL/GenBank/DDBJ databases">
        <authorList>
            <person name="Sun Q."/>
            <person name="Zhou Y."/>
        </authorList>
    </citation>
    <scope>NUCLEOTIDE SEQUENCE</scope>
    <source>
        <strain evidence="3">CGMCC 1.12924</strain>
    </source>
</reference>